<dbReference type="SUPFAM" id="SSF69786">
    <property type="entry name" value="YggU-like"/>
    <property type="match status" value="1"/>
</dbReference>
<accession>A0ABP2BKW0</accession>
<dbReference type="NCBIfam" id="TIGR00251">
    <property type="entry name" value="DUF167 family protein"/>
    <property type="match status" value="1"/>
</dbReference>
<evidence type="ECO:0000313" key="5">
    <source>
        <dbReference type="Proteomes" id="UP000191812"/>
    </source>
</evidence>
<dbReference type="PANTHER" id="PTHR13420">
    <property type="entry name" value="UPF0235 PROTEIN C15ORF40"/>
    <property type="match status" value="1"/>
</dbReference>
<dbReference type="PANTHER" id="PTHR13420:SF7">
    <property type="entry name" value="UPF0235 PROTEIN C15ORF40"/>
    <property type="match status" value="1"/>
</dbReference>
<dbReference type="Gene3D" id="3.30.1200.10">
    <property type="entry name" value="YggU-like"/>
    <property type="match status" value="1"/>
</dbReference>
<dbReference type="InterPro" id="IPR036591">
    <property type="entry name" value="YggU-like_sf"/>
</dbReference>
<reference evidence="4 5" key="1">
    <citation type="submission" date="2016-01" db="EMBL/GenBank/DDBJ databases">
        <authorList>
            <person name="Regsiter A."/>
            <person name="william w."/>
        </authorList>
    </citation>
    <scope>NUCLEOTIDE SEQUENCE [LARGE SCALE GENOMIC DNA]</scope>
    <source>
        <strain evidence="4 5">CFBP 6927</strain>
    </source>
</reference>
<dbReference type="RefSeq" id="WP_167377495.1">
    <property type="nucleotide sequence ID" value="NZ_LT009756.1"/>
</dbReference>
<gene>
    <name evidence="4" type="ORF">AGR13a_Cc330171</name>
</gene>
<sequence>MSSPWQKHHDHVRLPVRLTPNGGRDAIDGVEQDADGNAHLKIRVSAVPEGGKANKALIALLAKKLGLPKSSITFISGETARKKILRVDTDPEDFEKLFKNL</sequence>
<comment type="similarity">
    <text evidence="1 2">Belongs to the UPF0235 family.</text>
</comment>
<protein>
    <recommendedName>
        <fullName evidence="2">UPF0235 protein AGR13a_Cc330171</fullName>
    </recommendedName>
</protein>
<comment type="caution">
    <text evidence="4">The sequence shown here is derived from an EMBL/GenBank/DDBJ whole genome shotgun (WGS) entry which is preliminary data.</text>
</comment>
<feature type="region of interest" description="Disordered" evidence="3">
    <location>
        <begin position="1"/>
        <end position="23"/>
    </location>
</feature>
<evidence type="ECO:0000256" key="1">
    <source>
        <dbReference type="ARBA" id="ARBA00010364"/>
    </source>
</evidence>
<evidence type="ECO:0000256" key="3">
    <source>
        <dbReference type="SAM" id="MobiDB-lite"/>
    </source>
</evidence>
<proteinExistence type="inferred from homology"/>
<dbReference type="HAMAP" id="MF_00634">
    <property type="entry name" value="UPF0235"/>
    <property type="match status" value="1"/>
</dbReference>
<dbReference type="Proteomes" id="UP000191812">
    <property type="component" value="Unassembled WGS sequence"/>
</dbReference>
<organism evidence="4 5">
    <name type="scientific">Agrobacterium genomosp. 13 str. CFBP 6927</name>
    <dbReference type="NCBI Taxonomy" id="1183428"/>
    <lineage>
        <taxon>Bacteria</taxon>
        <taxon>Pseudomonadati</taxon>
        <taxon>Pseudomonadota</taxon>
        <taxon>Alphaproteobacteria</taxon>
        <taxon>Hyphomicrobiales</taxon>
        <taxon>Rhizobiaceae</taxon>
        <taxon>Rhizobium/Agrobacterium group</taxon>
        <taxon>Agrobacterium</taxon>
        <taxon>Agrobacterium tumefaciens complex</taxon>
    </lineage>
</organism>
<evidence type="ECO:0000313" key="4">
    <source>
        <dbReference type="EMBL" id="CUX37693.1"/>
    </source>
</evidence>
<dbReference type="EMBL" id="FBWH01000027">
    <property type="protein sequence ID" value="CUX37693.1"/>
    <property type="molecule type" value="Genomic_DNA"/>
</dbReference>
<name>A0ABP2BKW0_9HYPH</name>
<keyword evidence="5" id="KW-1185">Reference proteome</keyword>
<dbReference type="SMART" id="SM01152">
    <property type="entry name" value="DUF167"/>
    <property type="match status" value="1"/>
</dbReference>
<dbReference type="InterPro" id="IPR003746">
    <property type="entry name" value="DUF167"/>
</dbReference>
<feature type="compositionally biased region" description="Basic residues" evidence="3">
    <location>
        <begin position="1"/>
        <end position="11"/>
    </location>
</feature>
<dbReference type="NCBIfam" id="NF002348">
    <property type="entry name" value="PRK01310.1"/>
    <property type="match status" value="1"/>
</dbReference>
<dbReference type="Pfam" id="PF02594">
    <property type="entry name" value="DUF167"/>
    <property type="match status" value="1"/>
</dbReference>
<evidence type="ECO:0000256" key="2">
    <source>
        <dbReference type="HAMAP-Rule" id="MF_00634"/>
    </source>
</evidence>